<dbReference type="EMBL" id="JBHSBI010000043">
    <property type="protein sequence ID" value="MFC4015362.1"/>
    <property type="molecule type" value="Genomic_DNA"/>
</dbReference>
<dbReference type="EC" id="2.3.1.-" evidence="2"/>
<keyword evidence="3" id="KW-1185">Reference proteome</keyword>
<comment type="caution">
    <text evidence="2">The sequence shown here is derived from an EMBL/GenBank/DDBJ whole genome shotgun (WGS) entry which is preliminary data.</text>
</comment>
<evidence type="ECO:0000313" key="3">
    <source>
        <dbReference type="Proteomes" id="UP001595851"/>
    </source>
</evidence>
<evidence type="ECO:0000313" key="2">
    <source>
        <dbReference type="EMBL" id="MFC4015362.1"/>
    </source>
</evidence>
<dbReference type="Pfam" id="PF00583">
    <property type="entry name" value="Acetyltransf_1"/>
    <property type="match status" value="1"/>
</dbReference>
<gene>
    <name evidence="2" type="ORF">ACFOY2_49685</name>
</gene>
<reference evidence="3" key="1">
    <citation type="journal article" date="2019" name="Int. J. Syst. Evol. Microbiol.">
        <title>The Global Catalogue of Microorganisms (GCM) 10K type strain sequencing project: providing services to taxonomists for standard genome sequencing and annotation.</title>
        <authorList>
            <consortium name="The Broad Institute Genomics Platform"/>
            <consortium name="The Broad Institute Genome Sequencing Center for Infectious Disease"/>
            <person name="Wu L."/>
            <person name="Ma J."/>
        </authorList>
    </citation>
    <scope>NUCLEOTIDE SEQUENCE [LARGE SCALE GENOMIC DNA]</scope>
    <source>
        <strain evidence="3">TBRC 1276</strain>
    </source>
</reference>
<dbReference type="InterPro" id="IPR016181">
    <property type="entry name" value="Acyl_CoA_acyltransferase"/>
</dbReference>
<dbReference type="RefSeq" id="WP_379535179.1">
    <property type="nucleotide sequence ID" value="NZ_JBHSBI010000043.1"/>
</dbReference>
<dbReference type="Proteomes" id="UP001595851">
    <property type="component" value="Unassembled WGS sequence"/>
</dbReference>
<feature type="domain" description="N-acetyltransferase" evidence="1">
    <location>
        <begin position="2"/>
        <end position="194"/>
    </location>
</feature>
<keyword evidence="2" id="KW-0012">Acyltransferase</keyword>
<dbReference type="InterPro" id="IPR000182">
    <property type="entry name" value="GNAT_dom"/>
</dbReference>
<accession>A0ABV8GN26</accession>
<dbReference type="PROSITE" id="PS51186">
    <property type="entry name" value="GNAT"/>
    <property type="match status" value="1"/>
</dbReference>
<organism evidence="2 3">
    <name type="scientific">Nonomuraea purpurea</name>
    <dbReference type="NCBI Taxonomy" id="1849276"/>
    <lineage>
        <taxon>Bacteria</taxon>
        <taxon>Bacillati</taxon>
        <taxon>Actinomycetota</taxon>
        <taxon>Actinomycetes</taxon>
        <taxon>Streptosporangiales</taxon>
        <taxon>Streptosporangiaceae</taxon>
        <taxon>Nonomuraea</taxon>
    </lineage>
</organism>
<evidence type="ECO:0000259" key="1">
    <source>
        <dbReference type="PROSITE" id="PS51186"/>
    </source>
</evidence>
<dbReference type="Gene3D" id="3.40.630.30">
    <property type="match status" value="1"/>
</dbReference>
<proteinExistence type="predicted"/>
<protein>
    <submittedName>
        <fullName evidence="2">GNAT family N-acetyltransferase</fullName>
        <ecNumber evidence="2">2.3.1.-</ecNumber>
    </submittedName>
</protein>
<name>A0ABV8GN26_9ACTN</name>
<dbReference type="GO" id="GO:0016746">
    <property type="term" value="F:acyltransferase activity"/>
    <property type="evidence" value="ECO:0007669"/>
    <property type="project" value="UniProtKB-KW"/>
</dbReference>
<sequence length="202" mass="22586">MIEIRRAADLGEGRRRAIAGVFADGFGPDLVFFSKDRDRLADAVAHMLVLDLFYVALIDGEPAGIVACTDGRQLSVRHDAAQLRRHLGPVKGTIADFVFRREFQKLLPYARQGLASLEFVATGARFRGRGVATAILTHLLALPQYDEYVLEEVSDINAPALRLYEKLGFREFKRRKVRHTRVTGIGHYLSLRLTQEPVAGAR</sequence>
<keyword evidence="2" id="KW-0808">Transferase</keyword>
<dbReference type="SUPFAM" id="SSF55729">
    <property type="entry name" value="Acyl-CoA N-acyltransferases (Nat)"/>
    <property type="match status" value="1"/>
</dbReference>